<proteinExistence type="predicted"/>
<name>A0ABU1RX54_9FLAO</name>
<evidence type="ECO:0000313" key="1">
    <source>
        <dbReference type="EMBL" id="MDR6843338.1"/>
    </source>
</evidence>
<accession>A0ABU1RX54</accession>
<dbReference type="Proteomes" id="UP001261871">
    <property type="component" value="Unassembled WGS sequence"/>
</dbReference>
<protein>
    <recommendedName>
        <fullName evidence="3">EcsC protein family protein</fullName>
    </recommendedName>
</protein>
<sequence length="270" mass="30086">MSIEENEGLSKEQINEFCNSGAEIFGSVAGASIGFLLAGPFGGLVGAAATSPLTSLLKKLGSEVSNQIMAPREKIRIGATYHRAALIIENRLLSGEKPRDDGFFDIKKDDRSSASTILEGILQKAKEEHEEKKLPYYSAFLANITFDESIDSQKALTFIKIIDRLSYQQLCILSYIKSLGQITFENWNQFFQNNADAQVYFDFYFEIAELFEMNLLKQFNGKQLGGFHNGKLTLFGLELYNLMALNQIPAADTNPIKIKIDSIGTLIKEN</sequence>
<evidence type="ECO:0000313" key="2">
    <source>
        <dbReference type="Proteomes" id="UP001261871"/>
    </source>
</evidence>
<comment type="caution">
    <text evidence="1">The sequence shown here is derived from an EMBL/GenBank/DDBJ whole genome shotgun (WGS) entry which is preliminary data.</text>
</comment>
<organism evidence="1 2">
    <name type="scientific">Flavobacterium granuli</name>
    <dbReference type="NCBI Taxonomy" id="280093"/>
    <lineage>
        <taxon>Bacteria</taxon>
        <taxon>Pseudomonadati</taxon>
        <taxon>Bacteroidota</taxon>
        <taxon>Flavobacteriia</taxon>
        <taxon>Flavobacteriales</taxon>
        <taxon>Flavobacteriaceae</taxon>
        <taxon>Flavobacterium</taxon>
    </lineage>
</organism>
<dbReference type="EMBL" id="JAVDTX010000001">
    <property type="protein sequence ID" value="MDR6843338.1"/>
    <property type="molecule type" value="Genomic_DNA"/>
</dbReference>
<keyword evidence="2" id="KW-1185">Reference proteome</keyword>
<gene>
    <name evidence="1" type="ORF">J2W95_000018</name>
</gene>
<evidence type="ECO:0008006" key="3">
    <source>
        <dbReference type="Google" id="ProtNLM"/>
    </source>
</evidence>
<dbReference type="RefSeq" id="WP_310002657.1">
    <property type="nucleotide sequence ID" value="NZ_JAVDTX010000001.1"/>
</dbReference>
<reference evidence="1 2" key="1">
    <citation type="submission" date="2023-07" db="EMBL/GenBank/DDBJ databases">
        <title>Sorghum-associated microbial communities from plants grown in Nebraska, USA.</title>
        <authorList>
            <person name="Schachtman D."/>
        </authorList>
    </citation>
    <scope>NUCLEOTIDE SEQUENCE [LARGE SCALE GENOMIC DNA]</scope>
    <source>
        <strain evidence="1 2">BE124</strain>
    </source>
</reference>